<dbReference type="EMBL" id="AUXT01000143">
    <property type="protein sequence ID" value="KZN48861.1"/>
    <property type="molecule type" value="Genomic_DNA"/>
</dbReference>
<organism evidence="1 2">
    <name type="scientific">Pseudoalteromonas luteoviolacea NCIMB 1942</name>
    <dbReference type="NCBI Taxonomy" id="1365253"/>
    <lineage>
        <taxon>Bacteria</taxon>
        <taxon>Pseudomonadati</taxon>
        <taxon>Pseudomonadota</taxon>
        <taxon>Gammaproteobacteria</taxon>
        <taxon>Alteromonadales</taxon>
        <taxon>Pseudoalteromonadaceae</taxon>
        <taxon>Pseudoalteromonas</taxon>
    </lineage>
</organism>
<evidence type="ECO:0000313" key="2">
    <source>
        <dbReference type="Proteomes" id="UP000076587"/>
    </source>
</evidence>
<evidence type="ECO:0000313" key="1">
    <source>
        <dbReference type="EMBL" id="KZN48861.1"/>
    </source>
</evidence>
<sequence>MIKGYDFVKGYLVTEDLTAQNLIETMATCTVS</sequence>
<dbReference type="AlphaFoldDB" id="A0A167DHZ9"/>
<protein>
    <submittedName>
        <fullName evidence="1">Uncharacterized protein</fullName>
    </submittedName>
</protein>
<gene>
    <name evidence="1" type="ORF">N482_06920</name>
</gene>
<accession>A0A167DHZ9</accession>
<dbReference type="PATRIC" id="fig|1365253.3.peg.1634"/>
<dbReference type="Proteomes" id="UP000076587">
    <property type="component" value="Unassembled WGS sequence"/>
</dbReference>
<name>A0A167DHZ9_9GAMM</name>
<reference evidence="1 2" key="1">
    <citation type="submission" date="2013-07" db="EMBL/GenBank/DDBJ databases">
        <title>Comparative Genomic and Metabolomic Analysis of Twelve Strains of Pseudoalteromonas luteoviolacea.</title>
        <authorList>
            <person name="Vynne N.G."/>
            <person name="Mansson M."/>
            <person name="Gram L."/>
        </authorList>
    </citation>
    <scope>NUCLEOTIDE SEQUENCE [LARGE SCALE GENOMIC DNA]</scope>
    <source>
        <strain evidence="1 2">NCIMB 1942</strain>
    </source>
</reference>
<comment type="caution">
    <text evidence="1">The sequence shown here is derived from an EMBL/GenBank/DDBJ whole genome shotgun (WGS) entry which is preliminary data.</text>
</comment>
<proteinExistence type="predicted"/>